<evidence type="ECO:0000256" key="4">
    <source>
        <dbReference type="ARBA" id="ARBA00022679"/>
    </source>
</evidence>
<keyword evidence="2" id="KW-0963">Cytoplasm</keyword>
<organism evidence="9">
    <name type="scientific">Darwinula stevensoni</name>
    <dbReference type="NCBI Taxonomy" id="69355"/>
    <lineage>
        <taxon>Eukaryota</taxon>
        <taxon>Metazoa</taxon>
        <taxon>Ecdysozoa</taxon>
        <taxon>Arthropoda</taxon>
        <taxon>Crustacea</taxon>
        <taxon>Oligostraca</taxon>
        <taxon>Ostracoda</taxon>
        <taxon>Podocopa</taxon>
        <taxon>Podocopida</taxon>
        <taxon>Darwinulocopina</taxon>
        <taxon>Darwinuloidea</taxon>
        <taxon>Darwinulidae</taxon>
        <taxon>Darwinula</taxon>
    </lineage>
</organism>
<dbReference type="Gene3D" id="3.40.50.150">
    <property type="entry name" value="Vaccinia Virus protein VP39"/>
    <property type="match status" value="1"/>
</dbReference>
<keyword evidence="5" id="KW-0949">S-adenosyl-L-methionine</keyword>
<dbReference type="GO" id="GO:0003723">
    <property type="term" value="F:RNA binding"/>
    <property type="evidence" value="ECO:0007669"/>
    <property type="project" value="InterPro"/>
</dbReference>
<evidence type="ECO:0000256" key="6">
    <source>
        <dbReference type="ARBA" id="ARBA00038091"/>
    </source>
</evidence>
<protein>
    <recommendedName>
        <fullName evidence="11">RlmI/RlmK family 23S rRNA methyltransferase</fullName>
    </recommendedName>
</protein>
<dbReference type="Pfam" id="PF17785">
    <property type="entry name" value="PUA_3"/>
    <property type="match status" value="1"/>
</dbReference>
<dbReference type="EMBL" id="CAJPEV010003325">
    <property type="protein sequence ID" value="CAG0899513.1"/>
    <property type="molecule type" value="Genomic_DNA"/>
</dbReference>
<comment type="similarity">
    <text evidence="6">Belongs to the methyltransferase superfamily. RlmI family.</text>
</comment>
<evidence type="ECO:0000256" key="5">
    <source>
        <dbReference type="ARBA" id="ARBA00022691"/>
    </source>
</evidence>
<dbReference type="Gene3D" id="2.30.130.10">
    <property type="entry name" value="PUA domain"/>
    <property type="match status" value="1"/>
</dbReference>
<keyword evidence="3" id="KW-0489">Methyltransferase</keyword>
<dbReference type="PROSITE" id="PS50890">
    <property type="entry name" value="PUA"/>
    <property type="match status" value="1"/>
</dbReference>
<dbReference type="AlphaFoldDB" id="A0A7R9FQI6"/>
<feature type="non-terminal residue" evidence="9">
    <location>
        <position position="319"/>
    </location>
</feature>
<dbReference type="InterPro" id="IPR019614">
    <property type="entry name" value="SAM-dep_methyl-trfase"/>
</dbReference>
<dbReference type="InterPro" id="IPR036974">
    <property type="entry name" value="PUA_sf"/>
</dbReference>
<keyword evidence="4" id="KW-0808">Transferase</keyword>
<feature type="domain" description="S-adenosylmethionine-dependent methyltransferase" evidence="7">
    <location>
        <begin position="106"/>
        <end position="300"/>
    </location>
</feature>
<keyword evidence="10" id="KW-1185">Reference proteome</keyword>
<evidence type="ECO:0000256" key="1">
    <source>
        <dbReference type="ARBA" id="ARBA00004496"/>
    </source>
</evidence>
<dbReference type="EMBL" id="LR902842">
    <property type="protein sequence ID" value="CAD7251161.1"/>
    <property type="molecule type" value="Genomic_DNA"/>
</dbReference>
<dbReference type="InterPro" id="IPR041532">
    <property type="entry name" value="RlmI-like_PUA"/>
</dbReference>
<gene>
    <name evidence="9" type="ORF">DSTB1V02_LOCUS10928</name>
</gene>
<dbReference type="CDD" id="cd02440">
    <property type="entry name" value="AdoMet_MTases"/>
    <property type="match status" value="1"/>
</dbReference>
<sequence length="319" mass="35512">IIHNSKTDAILRFHPWIFSGAVKSKDDAIKNDTLVEVVNERGKFLAIGYFTQSNIAVRILSFTPIESLQQLFEDKIKNAFAARTTIGLTNNAKTNAYRLIHAEGDAEILTVKENENLFRIDFITGQKTGFFIDQRENRNLLATYSRGKKVLNTFCYTGGFSVYAAKANAEKVVSVDSSEKAMVLTDQNIALNGCEAIHESVTSDVFDYLKTVKKGDFDVIVLDPPAFAKNVAARHHAIQAYKRINLEAMQKLEKGGILFTFSCSQVVNYDLFRGAVTAAAIEAGKNIRILHQLTQPPDHPINIFHPEGNYLKGLVLLVN</sequence>
<name>A0A7R9FQI6_9CRUS</name>
<feature type="non-terminal residue" evidence="9">
    <location>
        <position position="1"/>
    </location>
</feature>
<dbReference type="PANTHER" id="PTHR42873">
    <property type="entry name" value="RIBOSOMAL RNA LARGE SUBUNIT METHYLTRANSFERASE"/>
    <property type="match status" value="1"/>
</dbReference>
<evidence type="ECO:0000256" key="2">
    <source>
        <dbReference type="ARBA" id="ARBA00022490"/>
    </source>
</evidence>
<dbReference type="SUPFAM" id="SSF88697">
    <property type="entry name" value="PUA domain-like"/>
    <property type="match status" value="1"/>
</dbReference>
<comment type="subcellular location">
    <subcellularLocation>
        <location evidence="1">Cytoplasm</location>
    </subcellularLocation>
</comment>
<dbReference type="GO" id="GO:0005737">
    <property type="term" value="C:cytoplasm"/>
    <property type="evidence" value="ECO:0007669"/>
    <property type="project" value="UniProtKB-SubCell"/>
</dbReference>
<proteinExistence type="inferred from homology"/>
<dbReference type="Pfam" id="PF10672">
    <property type="entry name" value="Methyltrans_SAM"/>
    <property type="match status" value="1"/>
</dbReference>
<evidence type="ECO:0000313" key="10">
    <source>
        <dbReference type="Proteomes" id="UP000677054"/>
    </source>
</evidence>
<dbReference type="Proteomes" id="UP000677054">
    <property type="component" value="Unassembled WGS sequence"/>
</dbReference>
<dbReference type="GO" id="GO:0032259">
    <property type="term" value="P:methylation"/>
    <property type="evidence" value="ECO:0007669"/>
    <property type="project" value="UniProtKB-KW"/>
</dbReference>
<evidence type="ECO:0000256" key="3">
    <source>
        <dbReference type="ARBA" id="ARBA00022603"/>
    </source>
</evidence>
<evidence type="ECO:0000313" key="9">
    <source>
        <dbReference type="EMBL" id="CAD7251161.1"/>
    </source>
</evidence>
<dbReference type="OrthoDB" id="8180339at2759"/>
<reference evidence="9" key="1">
    <citation type="submission" date="2020-11" db="EMBL/GenBank/DDBJ databases">
        <authorList>
            <person name="Tran Van P."/>
        </authorList>
    </citation>
    <scope>NUCLEOTIDE SEQUENCE</scope>
</reference>
<accession>A0A7R9FQI6</accession>
<dbReference type="CDD" id="cd21153">
    <property type="entry name" value="PUA_RlmI"/>
    <property type="match status" value="1"/>
</dbReference>
<dbReference type="InterPro" id="IPR015947">
    <property type="entry name" value="PUA-like_sf"/>
</dbReference>
<dbReference type="PANTHER" id="PTHR42873:SF1">
    <property type="entry name" value="S-ADENOSYLMETHIONINE-DEPENDENT METHYLTRANSFERASE DOMAIN-CONTAINING PROTEIN"/>
    <property type="match status" value="1"/>
</dbReference>
<dbReference type="Gene3D" id="3.30.750.80">
    <property type="entry name" value="RNA methyltransferase domain (HRMD) like"/>
    <property type="match status" value="1"/>
</dbReference>
<dbReference type="SUPFAM" id="SSF53335">
    <property type="entry name" value="S-adenosyl-L-methionine-dependent methyltransferases"/>
    <property type="match status" value="1"/>
</dbReference>
<evidence type="ECO:0000259" key="8">
    <source>
        <dbReference type="Pfam" id="PF17785"/>
    </source>
</evidence>
<evidence type="ECO:0000259" key="7">
    <source>
        <dbReference type="Pfam" id="PF10672"/>
    </source>
</evidence>
<dbReference type="InterPro" id="IPR029063">
    <property type="entry name" value="SAM-dependent_MTases_sf"/>
</dbReference>
<dbReference type="GO" id="GO:0008168">
    <property type="term" value="F:methyltransferase activity"/>
    <property type="evidence" value="ECO:0007669"/>
    <property type="project" value="UniProtKB-KW"/>
</dbReference>
<feature type="domain" description="RlmI-like PUA" evidence="8">
    <location>
        <begin position="2"/>
        <end position="62"/>
    </location>
</feature>
<evidence type="ECO:0008006" key="11">
    <source>
        <dbReference type="Google" id="ProtNLM"/>
    </source>
</evidence>